<keyword evidence="1" id="KW-1133">Transmembrane helix</keyword>
<sequence length="148" mass="17316">MGIYDHLLFPKPAVPMNLPVPSTNFANLFYEFLRRYYEWKSAKLREIIGMLLLMIIGVCIVSIPWLLPNFGILFSLCLLVLFYLAVRYFLAVSQRVSHLYVNVHVLQHHLVGKLEVGFCEHREPCHCAEEFIDYVLRNYNISLTKILI</sequence>
<protein>
    <submittedName>
        <fullName evidence="2">Uncharacterized protein</fullName>
    </submittedName>
</protein>
<organism evidence="2 3">
    <name type="scientific">Desulfosporosinus acidiphilus (strain DSM 22704 / JCM 16185 / SJ4)</name>
    <dbReference type="NCBI Taxonomy" id="646529"/>
    <lineage>
        <taxon>Bacteria</taxon>
        <taxon>Bacillati</taxon>
        <taxon>Bacillota</taxon>
        <taxon>Clostridia</taxon>
        <taxon>Eubacteriales</taxon>
        <taxon>Desulfitobacteriaceae</taxon>
        <taxon>Desulfosporosinus</taxon>
    </lineage>
</organism>
<dbReference type="EMBL" id="CP003639">
    <property type="protein sequence ID" value="AFM42086.1"/>
    <property type="molecule type" value="Genomic_DNA"/>
</dbReference>
<dbReference type="AlphaFoldDB" id="I4D8G2"/>
<reference evidence="2 3" key="1">
    <citation type="journal article" date="2012" name="J. Bacteriol.">
        <title>Complete genome sequences of Desulfosporosinus orientis DSM765T, Desulfosporosinus youngiae DSM17734T, Desulfosporosinus meridiei DSM13257T, and Desulfosporosinus acidiphilus DSM22704T.</title>
        <authorList>
            <person name="Pester M."/>
            <person name="Brambilla E."/>
            <person name="Alazard D."/>
            <person name="Rattei T."/>
            <person name="Weinmaier T."/>
            <person name="Han J."/>
            <person name="Lucas S."/>
            <person name="Lapidus A."/>
            <person name="Cheng J.F."/>
            <person name="Goodwin L."/>
            <person name="Pitluck S."/>
            <person name="Peters L."/>
            <person name="Ovchinnikova G."/>
            <person name="Teshima H."/>
            <person name="Detter J.C."/>
            <person name="Han C.S."/>
            <person name="Tapia R."/>
            <person name="Land M.L."/>
            <person name="Hauser L."/>
            <person name="Kyrpides N.C."/>
            <person name="Ivanova N.N."/>
            <person name="Pagani I."/>
            <person name="Huntmann M."/>
            <person name="Wei C.L."/>
            <person name="Davenport K.W."/>
            <person name="Daligault H."/>
            <person name="Chain P.S."/>
            <person name="Chen A."/>
            <person name="Mavromatis K."/>
            <person name="Markowitz V."/>
            <person name="Szeto E."/>
            <person name="Mikhailova N."/>
            <person name="Pati A."/>
            <person name="Wagner M."/>
            <person name="Woyke T."/>
            <person name="Ollivier B."/>
            <person name="Klenk H.P."/>
            <person name="Spring S."/>
            <person name="Loy A."/>
        </authorList>
    </citation>
    <scope>NUCLEOTIDE SEQUENCE [LARGE SCALE GENOMIC DNA]</scope>
    <source>
        <strain evidence="3">DSM 22704 / JCM 16185 / SJ4</strain>
    </source>
</reference>
<keyword evidence="3" id="KW-1185">Reference proteome</keyword>
<proteinExistence type="predicted"/>
<evidence type="ECO:0000313" key="3">
    <source>
        <dbReference type="Proteomes" id="UP000002892"/>
    </source>
</evidence>
<feature type="transmembrane region" description="Helical" evidence="1">
    <location>
        <begin position="47"/>
        <end position="66"/>
    </location>
</feature>
<dbReference type="HOGENOM" id="CLU_1755902_0_0_9"/>
<keyword evidence="1" id="KW-0812">Transmembrane</keyword>
<evidence type="ECO:0000256" key="1">
    <source>
        <dbReference type="SAM" id="Phobius"/>
    </source>
</evidence>
<dbReference type="eggNOG" id="ENOG503494W">
    <property type="taxonomic scope" value="Bacteria"/>
</dbReference>
<evidence type="ECO:0000313" key="2">
    <source>
        <dbReference type="EMBL" id="AFM42086.1"/>
    </source>
</evidence>
<dbReference type="Proteomes" id="UP000002892">
    <property type="component" value="Chromosome"/>
</dbReference>
<feature type="transmembrane region" description="Helical" evidence="1">
    <location>
        <begin position="72"/>
        <end position="90"/>
    </location>
</feature>
<dbReference type="KEGG" id="dai:Desaci_3182"/>
<keyword evidence="1" id="KW-0472">Membrane</keyword>
<accession>I4D8G2</accession>
<dbReference type="RefSeq" id="WP_014828077.1">
    <property type="nucleotide sequence ID" value="NC_018068.1"/>
</dbReference>
<gene>
    <name evidence="2" type="ordered locus">Desaci_3182</name>
</gene>
<name>I4D8G2_DESAJ</name>